<dbReference type="OrthoDB" id="2906425at2759"/>
<proteinExistence type="predicted"/>
<feature type="domain" description="Aminoglycoside phosphotransferase" evidence="1">
    <location>
        <begin position="41"/>
        <end position="93"/>
    </location>
</feature>
<evidence type="ECO:0000313" key="2">
    <source>
        <dbReference type="EMBL" id="KAJ5373811.1"/>
    </source>
</evidence>
<name>A0A9W9VBY6_9EURO</name>
<dbReference type="SUPFAM" id="SSF56112">
    <property type="entry name" value="Protein kinase-like (PK-like)"/>
    <property type="match status" value="1"/>
</dbReference>
<dbReference type="GeneID" id="81462730"/>
<accession>A0A9W9VBY6</accession>
<dbReference type="Gene3D" id="3.90.1200.10">
    <property type="match status" value="1"/>
</dbReference>
<protein>
    <recommendedName>
        <fullName evidence="1">Aminoglycoside phosphotransferase domain-containing protein</fullName>
    </recommendedName>
</protein>
<organism evidence="2 3">
    <name type="scientific">Penicillium concentricum</name>
    <dbReference type="NCBI Taxonomy" id="293559"/>
    <lineage>
        <taxon>Eukaryota</taxon>
        <taxon>Fungi</taxon>
        <taxon>Dikarya</taxon>
        <taxon>Ascomycota</taxon>
        <taxon>Pezizomycotina</taxon>
        <taxon>Eurotiomycetes</taxon>
        <taxon>Eurotiomycetidae</taxon>
        <taxon>Eurotiales</taxon>
        <taxon>Aspergillaceae</taxon>
        <taxon>Penicillium</taxon>
    </lineage>
</organism>
<reference evidence="2" key="1">
    <citation type="submission" date="2022-12" db="EMBL/GenBank/DDBJ databases">
        <authorList>
            <person name="Petersen C."/>
        </authorList>
    </citation>
    <scope>NUCLEOTIDE SEQUENCE</scope>
    <source>
        <strain evidence="2">IBT 3081</strain>
    </source>
</reference>
<dbReference type="Proteomes" id="UP001147752">
    <property type="component" value="Unassembled WGS sequence"/>
</dbReference>
<dbReference type="RefSeq" id="XP_056579797.1">
    <property type="nucleotide sequence ID" value="XM_056723547.1"/>
</dbReference>
<reference evidence="2" key="2">
    <citation type="journal article" date="2023" name="IMA Fungus">
        <title>Comparative genomic study of the Penicillium genus elucidates a diverse pangenome and 15 lateral gene transfer events.</title>
        <authorList>
            <person name="Petersen C."/>
            <person name="Sorensen T."/>
            <person name="Nielsen M.R."/>
            <person name="Sondergaard T.E."/>
            <person name="Sorensen J.L."/>
            <person name="Fitzpatrick D.A."/>
            <person name="Frisvad J.C."/>
            <person name="Nielsen K.L."/>
        </authorList>
    </citation>
    <scope>NUCLEOTIDE SEQUENCE</scope>
    <source>
        <strain evidence="2">IBT 3081</strain>
    </source>
</reference>
<keyword evidence="3" id="KW-1185">Reference proteome</keyword>
<dbReference type="InterPro" id="IPR002575">
    <property type="entry name" value="Aminoglycoside_PTrfase"/>
</dbReference>
<dbReference type="EMBL" id="JAPZBT010000002">
    <property type="protein sequence ID" value="KAJ5373811.1"/>
    <property type="molecule type" value="Genomic_DNA"/>
</dbReference>
<dbReference type="AlphaFoldDB" id="A0A9W9VBY6"/>
<dbReference type="InterPro" id="IPR011009">
    <property type="entry name" value="Kinase-like_dom_sf"/>
</dbReference>
<dbReference type="Pfam" id="PF01636">
    <property type="entry name" value="APH"/>
    <property type="match status" value="1"/>
</dbReference>
<comment type="caution">
    <text evidence="2">The sequence shown here is derived from an EMBL/GenBank/DDBJ whole genome shotgun (WGS) entry which is preliminary data.</text>
</comment>
<evidence type="ECO:0000259" key="1">
    <source>
        <dbReference type="Pfam" id="PF01636"/>
    </source>
</evidence>
<gene>
    <name evidence="2" type="ORF">N7517_005817</name>
</gene>
<sequence>MRNLRTWPSDDQNICSDLGTSLRSPVLKFTEMSSTIIPESPQTRPRFNRRITFTHGDFKANILVGDGHLSAFLDWESAHWYPEYRDSTSAMRYGKSSWWSTTGS</sequence>
<evidence type="ECO:0000313" key="3">
    <source>
        <dbReference type="Proteomes" id="UP001147752"/>
    </source>
</evidence>